<sequence>MHGLVEETLCGVGECDEMTIDSIHAIAALCVGIVLIALSWLLPRDSGEYVRCTQCLKYRQACNSICPACLTPDSPTSSAPQYAYILATRTRGMHIQLLLAVGEFLICVAQCALPCLIIKNIVDNAGLPTAYGIDQNIKIAFVLLLVPTVACWYAFLGSGLRGEQSYSPTRPMVFRRGTPSVVKELLSGFSFAIAQPALLWFVIRPMLAVNGASALMLEDGMPLLAYGIGTVCCVVIFAVSCCVAPCTFGTFQRMPRGGYAIDPMNGAIETSHESSGFSIAGILEIAQTLFDDCLR</sequence>
<evidence type="ECO:0000313" key="3">
    <source>
        <dbReference type="Proteomes" id="UP000284589"/>
    </source>
</evidence>
<feature type="transmembrane region" description="Helical" evidence="1">
    <location>
        <begin position="139"/>
        <end position="160"/>
    </location>
</feature>
<keyword evidence="1" id="KW-0812">Transmembrane</keyword>
<evidence type="ECO:0000313" key="2">
    <source>
        <dbReference type="EMBL" id="RHJ19949.1"/>
    </source>
</evidence>
<feature type="transmembrane region" description="Helical" evidence="1">
    <location>
        <begin position="23"/>
        <end position="42"/>
    </location>
</feature>
<feature type="transmembrane region" description="Helical" evidence="1">
    <location>
        <begin position="181"/>
        <end position="203"/>
    </location>
</feature>
<keyword evidence="1" id="KW-1133">Transmembrane helix</keyword>
<comment type="caution">
    <text evidence="2">The sequence shown here is derived from an EMBL/GenBank/DDBJ whole genome shotgun (WGS) entry which is preliminary data.</text>
</comment>
<protein>
    <submittedName>
        <fullName evidence="2">Uncharacterized protein</fullName>
    </submittedName>
</protein>
<dbReference type="EMBL" id="QRLP01000001">
    <property type="protein sequence ID" value="RHJ19949.1"/>
    <property type="molecule type" value="Genomic_DNA"/>
</dbReference>
<organism evidence="2 3">
    <name type="scientific">Bifidobacterium adolescentis</name>
    <dbReference type="NCBI Taxonomy" id="1680"/>
    <lineage>
        <taxon>Bacteria</taxon>
        <taxon>Bacillati</taxon>
        <taxon>Actinomycetota</taxon>
        <taxon>Actinomycetes</taxon>
        <taxon>Bifidobacteriales</taxon>
        <taxon>Bifidobacteriaceae</taxon>
        <taxon>Bifidobacterium</taxon>
    </lineage>
</organism>
<feature type="transmembrane region" description="Helical" evidence="1">
    <location>
        <begin position="97"/>
        <end position="119"/>
    </location>
</feature>
<keyword evidence="1" id="KW-0472">Membrane</keyword>
<proteinExistence type="predicted"/>
<reference evidence="2 3" key="1">
    <citation type="submission" date="2018-08" db="EMBL/GenBank/DDBJ databases">
        <title>A genome reference for cultivated species of the human gut microbiota.</title>
        <authorList>
            <person name="Zou Y."/>
            <person name="Xue W."/>
            <person name="Luo G."/>
        </authorList>
    </citation>
    <scope>NUCLEOTIDE SEQUENCE [LARGE SCALE GENOMIC DNA]</scope>
    <source>
        <strain evidence="2 3">AM12-20</strain>
    </source>
</reference>
<name>A0AAX1TZH1_BIFAD</name>
<feature type="transmembrane region" description="Helical" evidence="1">
    <location>
        <begin position="223"/>
        <end position="248"/>
    </location>
</feature>
<dbReference type="Proteomes" id="UP000284589">
    <property type="component" value="Unassembled WGS sequence"/>
</dbReference>
<evidence type="ECO:0000256" key="1">
    <source>
        <dbReference type="SAM" id="Phobius"/>
    </source>
</evidence>
<accession>A0AAX1TZH1</accession>
<dbReference type="AlphaFoldDB" id="A0AAX1TZH1"/>
<gene>
    <name evidence="2" type="ORF">DW139_00830</name>
</gene>